<feature type="region of interest" description="Disordered" evidence="8">
    <location>
        <begin position="24"/>
        <end position="48"/>
    </location>
</feature>
<protein>
    <submittedName>
        <fullName evidence="10">Tetratricopeptide repeat protein</fullName>
    </submittedName>
</protein>
<keyword evidence="6" id="KW-0862">Zinc</keyword>
<dbReference type="SUPFAM" id="SSF55486">
    <property type="entry name" value="Metalloproteases ('zincins'), catalytic domain"/>
    <property type="match status" value="1"/>
</dbReference>
<evidence type="ECO:0000313" key="11">
    <source>
        <dbReference type="Proteomes" id="UP000823632"/>
    </source>
</evidence>
<gene>
    <name evidence="10" type="ORF">IAC76_05515</name>
</gene>
<keyword evidence="5 7" id="KW-0802">TPR repeat</keyword>
<dbReference type="InterPro" id="IPR001818">
    <property type="entry name" value="Pept_M10_metallopeptidase"/>
</dbReference>
<dbReference type="Gene3D" id="1.25.40.10">
    <property type="entry name" value="Tetratricopeptide repeat domain"/>
    <property type="match status" value="1"/>
</dbReference>
<evidence type="ECO:0000256" key="7">
    <source>
        <dbReference type="PROSITE-ProRule" id="PRU00339"/>
    </source>
</evidence>
<dbReference type="Pfam" id="PF14559">
    <property type="entry name" value="TPR_19"/>
    <property type="match status" value="1"/>
</dbReference>
<dbReference type="PROSITE" id="PS50005">
    <property type="entry name" value="TPR"/>
    <property type="match status" value="2"/>
</dbReference>
<dbReference type="EMBL" id="JADIND010000114">
    <property type="protein sequence ID" value="MBO8430826.1"/>
    <property type="molecule type" value="Genomic_DNA"/>
</dbReference>
<dbReference type="InterPro" id="IPR051685">
    <property type="entry name" value="Ycf3/AcsC/BcsC/TPR_MFPF"/>
</dbReference>
<dbReference type="PANTHER" id="PTHR44943:SF8">
    <property type="entry name" value="TPR REPEAT-CONTAINING PROTEIN MJ0263"/>
    <property type="match status" value="1"/>
</dbReference>
<sequence>MRFLLIALIMFLSFFSIWQIQTTGSSQPNSSNAAVQVSKTNKSEGKILRTNSSKIRHIKKKQTSDSGNDLRQENQTKISTPVDDSFLNETARKNRSIINEKVGENYIDSILSNGKLVRWNPSTFPLTVYIENNPNLPPYYYQQIRKAFEHWQKASGNFITFKYTLEKNKADIRCFFPANFERKCGVSNIAAWHGYKYEKNLIKYSEIKFAKVSCQRTLYPPEIIYTTALHEIGHSLGLNGHSSNPKDLMYPVSSKKNDISENDLRTLRLVYSIVPDVTNAPFSDPEKAGLITPDDVWGNKEGRIEMQLHDLKNKIKNSKSTAYTEYAKIGELYFQKEDYANAIKSFEKSLEIATENTNRSIIYNRISVAYYKMKDYKSALEYANLSYELNQDDNGLLYIAGLYYELENYSEAKDILRNLLNRNPKIYNAYKILCNIYIKEKNFKAAMGVYERGRKNFPDDPPIKLNK</sequence>
<evidence type="ECO:0000256" key="8">
    <source>
        <dbReference type="SAM" id="MobiDB-lite"/>
    </source>
</evidence>
<evidence type="ECO:0000256" key="3">
    <source>
        <dbReference type="ARBA" id="ARBA00022737"/>
    </source>
</evidence>
<dbReference type="GO" id="GO:0031012">
    <property type="term" value="C:extracellular matrix"/>
    <property type="evidence" value="ECO:0007669"/>
    <property type="project" value="InterPro"/>
</dbReference>
<dbReference type="Pfam" id="PF13424">
    <property type="entry name" value="TPR_12"/>
    <property type="match status" value="1"/>
</dbReference>
<dbReference type="Gene3D" id="3.40.390.10">
    <property type="entry name" value="Collagenase (Catalytic Domain)"/>
    <property type="match status" value="1"/>
</dbReference>
<evidence type="ECO:0000256" key="6">
    <source>
        <dbReference type="ARBA" id="ARBA00022833"/>
    </source>
</evidence>
<accession>A0A9D9DNY1</accession>
<feature type="repeat" description="TPR" evidence="7">
    <location>
        <begin position="323"/>
        <end position="356"/>
    </location>
</feature>
<dbReference type="InterPro" id="IPR011990">
    <property type="entry name" value="TPR-like_helical_dom_sf"/>
</dbReference>
<dbReference type="Pfam" id="PF00413">
    <property type="entry name" value="Peptidase_M10"/>
    <property type="match status" value="1"/>
</dbReference>
<keyword evidence="2" id="KW-0479">Metal-binding</keyword>
<dbReference type="InterPro" id="IPR024079">
    <property type="entry name" value="MetalloPept_cat_dom_sf"/>
</dbReference>
<keyword evidence="1" id="KW-0645">Protease</keyword>
<organism evidence="10 11">
    <name type="scientific">Candidatus Scatousia excrementipullorum</name>
    <dbReference type="NCBI Taxonomy" id="2840936"/>
    <lineage>
        <taxon>Bacteria</taxon>
        <taxon>Candidatus Scatousia</taxon>
    </lineage>
</organism>
<feature type="compositionally biased region" description="Polar residues" evidence="8">
    <location>
        <begin position="24"/>
        <end position="40"/>
    </location>
</feature>
<name>A0A9D9DNY1_9BACT</name>
<evidence type="ECO:0000256" key="1">
    <source>
        <dbReference type="ARBA" id="ARBA00022670"/>
    </source>
</evidence>
<dbReference type="InterPro" id="IPR019734">
    <property type="entry name" value="TPR_rpt"/>
</dbReference>
<dbReference type="GO" id="GO:0008270">
    <property type="term" value="F:zinc ion binding"/>
    <property type="evidence" value="ECO:0007669"/>
    <property type="project" value="InterPro"/>
</dbReference>
<evidence type="ECO:0000313" key="10">
    <source>
        <dbReference type="EMBL" id="MBO8430826.1"/>
    </source>
</evidence>
<dbReference type="Proteomes" id="UP000823632">
    <property type="component" value="Unassembled WGS sequence"/>
</dbReference>
<keyword evidence="4" id="KW-0378">Hydrolase</keyword>
<evidence type="ECO:0000256" key="2">
    <source>
        <dbReference type="ARBA" id="ARBA00022723"/>
    </source>
</evidence>
<dbReference type="GO" id="GO:0004222">
    <property type="term" value="F:metalloendopeptidase activity"/>
    <property type="evidence" value="ECO:0007669"/>
    <property type="project" value="InterPro"/>
</dbReference>
<evidence type="ECO:0000259" key="9">
    <source>
        <dbReference type="SMART" id="SM00235"/>
    </source>
</evidence>
<keyword evidence="3" id="KW-0677">Repeat</keyword>
<dbReference type="SUPFAM" id="SSF48452">
    <property type="entry name" value="TPR-like"/>
    <property type="match status" value="1"/>
</dbReference>
<comment type="caution">
    <text evidence="10">The sequence shown here is derived from an EMBL/GenBank/DDBJ whole genome shotgun (WGS) entry which is preliminary data.</text>
</comment>
<feature type="domain" description="Peptidase metallopeptidase" evidence="9">
    <location>
        <begin position="115"/>
        <end position="273"/>
    </location>
</feature>
<dbReference type="GO" id="GO:0006508">
    <property type="term" value="P:proteolysis"/>
    <property type="evidence" value="ECO:0007669"/>
    <property type="project" value="UniProtKB-KW"/>
</dbReference>
<reference evidence="10" key="2">
    <citation type="journal article" date="2021" name="PeerJ">
        <title>Extensive microbial diversity within the chicken gut microbiome revealed by metagenomics and culture.</title>
        <authorList>
            <person name="Gilroy R."/>
            <person name="Ravi A."/>
            <person name="Getino M."/>
            <person name="Pursley I."/>
            <person name="Horton D.L."/>
            <person name="Alikhan N.F."/>
            <person name="Baker D."/>
            <person name="Gharbi K."/>
            <person name="Hall N."/>
            <person name="Watson M."/>
            <person name="Adriaenssens E.M."/>
            <person name="Foster-Nyarko E."/>
            <person name="Jarju S."/>
            <person name="Secka A."/>
            <person name="Antonio M."/>
            <person name="Oren A."/>
            <person name="Chaudhuri R.R."/>
            <person name="La Ragione R."/>
            <person name="Hildebrand F."/>
            <person name="Pallen M.J."/>
        </authorList>
    </citation>
    <scope>NUCLEOTIDE SEQUENCE</scope>
    <source>
        <strain evidence="10">10192</strain>
    </source>
</reference>
<dbReference type="CDD" id="cd04279">
    <property type="entry name" value="ZnMc_MMP_like_1"/>
    <property type="match status" value="1"/>
</dbReference>
<dbReference type="InterPro" id="IPR006026">
    <property type="entry name" value="Peptidase_Metallo"/>
</dbReference>
<feature type="repeat" description="TPR" evidence="7">
    <location>
        <begin position="360"/>
        <end position="393"/>
    </location>
</feature>
<dbReference type="SMART" id="SM00028">
    <property type="entry name" value="TPR"/>
    <property type="match status" value="4"/>
</dbReference>
<proteinExistence type="predicted"/>
<dbReference type="AlphaFoldDB" id="A0A9D9DNY1"/>
<reference evidence="10" key="1">
    <citation type="submission" date="2020-10" db="EMBL/GenBank/DDBJ databases">
        <authorList>
            <person name="Gilroy R."/>
        </authorList>
    </citation>
    <scope>NUCLEOTIDE SEQUENCE</scope>
    <source>
        <strain evidence="10">10192</strain>
    </source>
</reference>
<dbReference type="SMART" id="SM00235">
    <property type="entry name" value="ZnMc"/>
    <property type="match status" value="1"/>
</dbReference>
<evidence type="ECO:0000256" key="4">
    <source>
        <dbReference type="ARBA" id="ARBA00022801"/>
    </source>
</evidence>
<dbReference type="PANTHER" id="PTHR44943">
    <property type="entry name" value="CELLULOSE SYNTHASE OPERON PROTEIN C"/>
    <property type="match status" value="1"/>
</dbReference>
<evidence type="ECO:0000256" key="5">
    <source>
        <dbReference type="ARBA" id="ARBA00022803"/>
    </source>
</evidence>